<proteinExistence type="predicted"/>
<dbReference type="Pfam" id="PF07085">
    <property type="entry name" value="DRTGG"/>
    <property type="match status" value="1"/>
</dbReference>
<dbReference type="InterPro" id="IPR028979">
    <property type="entry name" value="Ser_kin/Pase_Hpr-like_N_sf"/>
</dbReference>
<sequence>MKLFEIVDILDASVLTGKDQMDREFFTAGASDLMSDILAKLADDCVFLTGLTTVQAIRTAAVSGVGAVVFVRNKIPPPEVIEMARDEDISLLSTAYSMFVSCGRLHAHGMTGLDGTR</sequence>
<organism evidence="3 4">
    <name type="scientific">Desulfonema magnum</name>
    <dbReference type="NCBI Taxonomy" id="45655"/>
    <lineage>
        <taxon>Bacteria</taxon>
        <taxon>Pseudomonadati</taxon>
        <taxon>Thermodesulfobacteriota</taxon>
        <taxon>Desulfobacteria</taxon>
        <taxon>Desulfobacterales</taxon>
        <taxon>Desulfococcaceae</taxon>
        <taxon>Desulfonema</taxon>
    </lineage>
</organism>
<keyword evidence="4" id="KW-1185">Reference proteome</keyword>
<dbReference type="RefSeq" id="WP_207682478.1">
    <property type="nucleotide sequence ID" value="NZ_CP061800.1"/>
</dbReference>
<reference evidence="3" key="1">
    <citation type="journal article" date="2021" name="Microb. Physiol.">
        <title>Proteogenomic Insights into the Physiology of Marine, Sulfate-Reducing, Filamentous Desulfonema limicola and Desulfonema magnum.</title>
        <authorList>
            <person name="Schnaars V."/>
            <person name="Wohlbrand L."/>
            <person name="Scheve S."/>
            <person name="Hinrichs C."/>
            <person name="Reinhardt R."/>
            <person name="Rabus R."/>
        </authorList>
    </citation>
    <scope>NUCLEOTIDE SEQUENCE</scope>
    <source>
        <strain evidence="3">4be13</strain>
    </source>
</reference>
<evidence type="ECO:0000313" key="3">
    <source>
        <dbReference type="EMBL" id="QTA87162.1"/>
    </source>
</evidence>
<dbReference type="Gene3D" id="3.40.1390.20">
    <property type="entry name" value="HprK N-terminal domain-like"/>
    <property type="match status" value="1"/>
</dbReference>
<gene>
    <name evidence="3" type="ORF">dnm_031910</name>
</gene>
<dbReference type="SUPFAM" id="SSF75138">
    <property type="entry name" value="HprK N-terminal domain-like"/>
    <property type="match status" value="1"/>
</dbReference>
<feature type="domain" description="DRTGG" evidence="2">
    <location>
        <begin position="5"/>
        <end position="101"/>
    </location>
</feature>
<evidence type="ECO:0000313" key="4">
    <source>
        <dbReference type="Proteomes" id="UP000663722"/>
    </source>
</evidence>
<dbReference type="Proteomes" id="UP000663722">
    <property type="component" value="Chromosome"/>
</dbReference>
<dbReference type="InterPro" id="IPR010766">
    <property type="entry name" value="DRTGG"/>
</dbReference>
<dbReference type="KEGG" id="dmm:dnm_031910"/>
<evidence type="ECO:0000256" key="1">
    <source>
        <dbReference type="ARBA" id="ARBA00011643"/>
    </source>
</evidence>
<name>A0A975GMW9_9BACT</name>
<comment type="subunit">
    <text evidence="1">Homohexamer.</text>
</comment>
<dbReference type="AlphaFoldDB" id="A0A975GMW9"/>
<accession>A0A975GMW9</accession>
<dbReference type="EMBL" id="CP061800">
    <property type="protein sequence ID" value="QTA87162.1"/>
    <property type="molecule type" value="Genomic_DNA"/>
</dbReference>
<protein>
    <submittedName>
        <fullName evidence="3">DRTGG domain-containing protein</fullName>
    </submittedName>
</protein>
<evidence type="ECO:0000259" key="2">
    <source>
        <dbReference type="Pfam" id="PF07085"/>
    </source>
</evidence>